<dbReference type="Proteomes" id="UP000218765">
    <property type="component" value="Chromosome"/>
</dbReference>
<keyword evidence="7 14" id="KW-0227">DNA damage</keyword>
<dbReference type="FunFam" id="1.10.287.610:FF:000002">
    <property type="entry name" value="DNA ligase"/>
    <property type="match status" value="1"/>
</dbReference>
<evidence type="ECO:0000256" key="13">
    <source>
        <dbReference type="ARBA" id="ARBA00060881"/>
    </source>
</evidence>
<dbReference type="GO" id="GO:0046872">
    <property type="term" value="F:metal ion binding"/>
    <property type="evidence" value="ECO:0007669"/>
    <property type="project" value="UniProtKB-KW"/>
</dbReference>
<dbReference type="Pfam" id="PF12826">
    <property type="entry name" value="HHH_2"/>
    <property type="match status" value="1"/>
</dbReference>
<evidence type="ECO:0000259" key="16">
    <source>
        <dbReference type="PROSITE" id="PS50172"/>
    </source>
</evidence>
<dbReference type="InterPro" id="IPR012340">
    <property type="entry name" value="NA-bd_OB-fold"/>
</dbReference>
<dbReference type="Gene3D" id="1.10.287.610">
    <property type="entry name" value="Helix hairpin bin"/>
    <property type="match status" value="1"/>
</dbReference>
<evidence type="ECO:0000256" key="5">
    <source>
        <dbReference type="ARBA" id="ARBA00022705"/>
    </source>
</evidence>
<dbReference type="SUPFAM" id="SSF56091">
    <property type="entry name" value="DNA ligase/mRNA capping enzyme, catalytic domain"/>
    <property type="match status" value="1"/>
</dbReference>
<comment type="similarity">
    <text evidence="13 14">Belongs to the NAD-dependent DNA ligase family. LigA subfamily.</text>
</comment>
<dbReference type="SMART" id="SM00292">
    <property type="entry name" value="BRCT"/>
    <property type="match status" value="1"/>
</dbReference>
<protein>
    <recommendedName>
        <fullName evidence="3 14">DNA ligase</fullName>
        <ecNumber evidence="2 14">6.5.1.2</ecNumber>
    </recommendedName>
    <alternativeName>
        <fullName evidence="14">Polydeoxyribonucleotide synthase [NAD(+)]</fullName>
    </alternativeName>
</protein>
<feature type="active site" description="N6-AMP-lysine intermediate" evidence="14">
    <location>
        <position position="118"/>
    </location>
</feature>
<dbReference type="SUPFAM" id="SSF47781">
    <property type="entry name" value="RuvA domain 2-like"/>
    <property type="match status" value="1"/>
</dbReference>
<dbReference type="PROSITE" id="PS01055">
    <property type="entry name" value="DNA_LIGASE_N1"/>
    <property type="match status" value="1"/>
</dbReference>
<dbReference type="InterPro" id="IPR001357">
    <property type="entry name" value="BRCT_dom"/>
</dbReference>
<dbReference type="GO" id="GO:0003911">
    <property type="term" value="F:DNA ligase (NAD+) activity"/>
    <property type="evidence" value="ECO:0007669"/>
    <property type="project" value="UniProtKB-UniRule"/>
</dbReference>
<dbReference type="CDD" id="cd17748">
    <property type="entry name" value="BRCT_DNA_ligase_like"/>
    <property type="match status" value="1"/>
</dbReference>
<dbReference type="HAMAP" id="MF_01588">
    <property type="entry name" value="DNA_ligase_A"/>
    <property type="match status" value="1"/>
</dbReference>
<feature type="binding site" evidence="14">
    <location>
        <begin position="35"/>
        <end position="39"/>
    </location>
    <ligand>
        <name>NAD(+)</name>
        <dbReference type="ChEBI" id="CHEBI:57540"/>
    </ligand>
</feature>
<feature type="binding site" evidence="14">
    <location>
        <begin position="84"/>
        <end position="85"/>
    </location>
    <ligand>
        <name>NAD(+)</name>
        <dbReference type="ChEBI" id="CHEBI:57540"/>
    </ligand>
</feature>
<feature type="binding site" evidence="14">
    <location>
        <position position="435"/>
    </location>
    <ligand>
        <name>Zn(2+)</name>
        <dbReference type="ChEBI" id="CHEBI:29105"/>
    </ligand>
</feature>
<dbReference type="SMART" id="SM00278">
    <property type="entry name" value="HhH1"/>
    <property type="match status" value="4"/>
</dbReference>
<sequence length="677" mass="75381">MSASNKLRERVERLREQIRHHNYLYYALDAPEISDAEYDALLRELQELESDHPELVTADSPTQRVGAEPVAAFGTVRHELPMLSLDNAFSDQELEDFDRRIHERLKTEEAIEYAAEPKLDGLAVSLLYEKGRLVRGATRGDGATGEDITANVRTIASIPLKLVGRDYPERLEVRGEVYMTHAGFRRLNEAAEREGGKTFVNPRNAAAGSLRQLDPKVTAKRPLEFFCYGAGRVEGAELPDRHIDVLEQLKAWGQRIYPEIRRVKGLDGCHEYYQDMERRRESLDFDIDGVVFKVDRRDLQERLGFVSRAPRWAIARKFPAQEVNTVLREVEWQVGRTGVLTPVARLEPVFVGGVTVTNATLHNPDEIERKDIRLGDTVVVRRAGDVIPQVVAVVKARRPRGAKRISLPKRCPVCHSDVVRDEGAAALRCSGGLHCPAQRKAGLIHFASRRAMDIDGLGDKLIEQLVERDLVQDAADLYALTQAQLAGLDRMAEKSAQNLIQALDRSKTVSLPRFIHALGIPEVGEATAKGLAAHFGSLDGLMEADEAALQEVPDVGPVVAREIATFFNQKHNRQVIDKLRRHGIEPPAQKIKRRAELPIKGQTWVLTGALESMTRDQAKERLEALGAKVTGSVSKKTDYVVAGSEAGSKLTKAEQLGVEVLAEAAFLKRLEELEQGR</sequence>
<evidence type="ECO:0000256" key="15">
    <source>
        <dbReference type="RuleBase" id="RU000618"/>
    </source>
</evidence>
<dbReference type="NCBIfam" id="TIGR00575">
    <property type="entry name" value="dnlj"/>
    <property type="match status" value="1"/>
</dbReference>
<dbReference type="InterPro" id="IPR033136">
    <property type="entry name" value="DNA_ligase_CS"/>
</dbReference>
<keyword evidence="4 14" id="KW-0436">Ligase</keyword>
<gene>
    <name evidence="14" type="primary">ligA</name>
    <name evidence="17" type="ORF">FOKN1_1769</name>
</gene>
<dbReference type="AlphaFoldDB" id="A0A1Z4VRQ2"/>
<feature type="binding site" evidence="14">
    <location>
        <position position="414"/>
    </location>
    <ligand>
        <name>Zn(2+)</name>
        <dbReference type="ChEBI" id="CHEBI:29105"/>
    </ligand>
</feature>
<proteinExistence type="inferred from homology"/>
<dbReference type="Gene3D" id="2.40.50.140">
    <property type="entry name" value="Nucleic acid-binding proteins"/>
    <property type="match status" value="1"/>
</dbReference>
<dbReference type="InterPro" id="IPR013840">
    <property type="entry name" value="DNAligase_N"/>
</dbReference>
<accession>A0A1Z4VRQ2</accession>
<feature type="binding site" evidence="14">
    <location>
        <position position="176"/>
    </location>
    <ligand>
        <name>NAD(+)</name>
        <dbReference type="ChEBI" id="CHEBI:57540"/>
    </ligand>
</feature>
<dbReference type="PANTHER" id="PTHR23389">
    <property type="entry name" value="CHROMOSOME TRANSMISSION FIDELITY FACTOR 18"/>
    <property type="match status" value="1"/>
</dbReference>
<feature type="binding site" evidence="14">
    <location>
        <position position="411"/>
    </location>
    <ligand>
        <name>Zn(2+)</name>
        <dbReference type="ChEBI" id="CHEBI:29105"/>
    </ligand>
</feature>
<evidence type="ECO:0000256" key="4">
    <source>
        <dbReference type="ARBA" id="ARBA00022598"/>
    </source>
</evidence>
<dbReference type="NCBIfam" id="NF005932">
    <property type="entry name" value="PRK07956.1"/>
    <property type="match status" value="1"/>
</dbReference>
<dbReference type="Pfam" id="PF00533">
    <property type="entry name" value="BRCT"/>
    <property type="match status" value="1"/>
</dbReference>
<keyword evidence="9 14" id="KW-0460">Magnesium</keyword>
<dbReference type="CDD" id="cd00114">
    <property type="entry name" value="LIGANc"/>
    <property type="match status" value="1"/>
</dbReference>
<dbReference type="InterPro" id="IPR036420">
    <property type="entry name" value="BRCT_dom_sf"/>
</dbReference>
<dbReference type="Gene3D" id="3.30.470.30">
    <property type="entry name" value="DNA ligase/mRNA capping enzyme"/>
    <property type="match status" value="1"/>
</dbReference>
<dbReference type="Gene3D" id="3.40.50.10190">
    <property type="entry name" value="BRCT domain"/>
    <property type="match status" value="1"/>
</dbReference>
<dbReference type="Pfam" id="PF03120">
    <property type="entry name" value="OB_DNA_ligase"/>
    <property type="match status" value="1"/>
</dbReference>
<dbReference type="Pfam" id="PF14520">
    <property type="entry name" value="HHH_5"/>
    <property type="match status" value="1"/>
</dbReference>
<evidence type="ECO:0000256" key="11">
    <source>
        <dbReference type="ARBA" id="ARBA00023204"/>
    </source>
</evidence>
<dbReference type="EMBL" id="AP018052">
    <property type="protein sequence ID" value="BAZ94155.1"/>
    <property type="molecule type" value="Genomic_DNA"/>
</dbReference>
<dbReference type="Gene3D" id="1.10.150.20">
    <property type="entry name" value="5' to 3' exonuclease, C-terminal subdomain"/>
    <property type="match status" value="2"/>
</dbReference>
<dbReference type="Pfam" id="PF22745">
    <property type="entry name" value="Nlig-Ia"/>
    <property type="match status" value="1"/>
</dbReference>
<evidence type="ECO:0000256" key="9">
    <source>
        <dbReference type="ARBA" id="ARBA00022842"/>
    </source>
</evidence>
<dbReference type="FunFam" id="3.40.50.10190:FF:000054">
    <property type="entry name" value="DNA ligase"/>
    <property type="match status" value="1"/>
</dbReference>
<dbReference type="PROSITE" id="PS01056">
    <property type="entry name" value="DNA_LIGASE_N2"/>
    <property type="match status" value="1"/>
</dbReference>
<keyword evidence="8 14" id="KW-0862">Zinc</keyword>
<name>A0A1Z4VRQ2_9GAMM</name>
<keyword evidence="14" id="KW-0464">Manganese</keyword>
<evidence type="ECO:0000256" key="8">
    <source>
        <dbReference type="ARBA" id="ARBA00022833"/>
    </source>
</evidence>
<dbReference type="GO" id="GO:0006260">
    <property type="term" value="P:DNA replication"/>
    <property type="evidence" value="ECO:0007669"/>
    <property type="project" value="UniProtKB-KW"/>
</dbReference>
<evidence type="ECO:0000313" key="18">
    <source>
        <dbReference type="Proteomes" id="UP000218765"/>
    </source>
</evidence>
<dbReference type="PROSITE" id="PS50172">
    <property type="entry name" value="BRCT"/>
    <property type="match status" value="1"/>
</dbReference>
<evidence type="ECO:0000313" key="17">
    <source>
        <dbReference type="EMBL" id="BAZ94155.1"/>
    </source>
</evidence>
<dbReference type="GO" id="GO:0003677">
    <property type="term" value="F:DNA binding"/>
    <property type="evidence" value="ECO:0007669"/>
    <property type="project" value="InterPro"/>
</dbReference>
<organism evidence="17 18">
    <name type="scientific">Thiohalobacter thiocyanaticus</name>
    <dbReference type="NCBI Taxonomy" id="585455"/>
    <lineage>
        <taxon>Bacteria</taxon>
        <taxon>Pseudomonadati</taxon>
        <taxon>Pseudomonadota</taxon>
        <taxon>Gammaproteobacteria</taxon>
        <taxon>Thiohalobacterales</taxon>
        <taxon>Thiohalobacteraceae</taxon>
        <taxon>Thiohalobacter</taxon>
    </lineage>
</organism>
<keyword evidence="11 14" id="KW-0234">DNA repair</keyword>
<feature type="binding site" evidence="14">
    <location>
        <position position="116"/>
    </location>
    <ligand>
        <name>NAD(+)</name>
        <dbReference type="ChEBI" id="CHEBI:57540"/>
    </ligand>
</feature>
<feature type="binding site" evidence="14">
    <location>
        <position position="317"/>
    </location>
    <ligand>
        <name>NAD(+)</name>
        <dbReference type="ChEBI" id="CHEBI:57540"/>
    </ligand>
</feature>
<evidence type="ECO:0000256" key="12">
    <source>
        <dbReference type="ARBA" id="ARBA00034005"/>
    </source>
</evidence>
<feature type="domain" description="BRCT" evidence="16">
    <location>
        <begin position="594"/>
        <end position="672"/>
    </location>
</feature>
<dbReference type="InterPro" id="IPR004150">
    <property type="entry name" value="NAD_DNA_ligase_OB"/>
</dbReference>
<evidence type="ECO:0000256" key="1">
    <source>
        <dbReference type="ARBA" id="ARBA00004067"/>
    </source>
</evidence>
<keyword evidence="5 14" id="KW-0235">DNA replication</keyword>
<dbReference type="FunFam" id="1.10.150.20:FF:000007">
    <property type="entry name" value="DNA ligase"/>
    <property type="match status" value="1"/>
</dbReference>
<evidence type="ECO:0000256" key="3">
    <source>
        <dbReference type="ARBA" id="ARBA00013308"/>
    </source>
</evidence>
<keyword evidence="10 14" id="KW-0520">NAD</keyword>
<evidence type="ECO:0000256" key="2">
    <source>
        <dbReference type="ARBA" id="ARBA00012722"/>
    </source>
</evidence>
<dbReference type="FunFam" id="1.10.150.20:FF:000006">
    <property type="entry name" value="DNA ligase"/>
    <property type="match status" value="1"/>
</dbReference>
<dbReference type="PIRSF" id="PIRSF001604">
    <property type="entry name" value="LigA"/>
    <property type="match status" value="1"/>
</dbReference>
<dbReference type="FunFam" id="3.30.470.30:FF:000001">
    <property type="entry name" value="DNA ligase"/>
    <property type="match status" value="1"/>
</dbReference>
<dbReference type="FunFam" id="2.40.50.140:FF:000012">
    <property type="entry name" value="DNA ligase"/>
    <property type="match status" value="1"/>
</dbReference>
<evidence type="ECO:0000256" key="7">
    <source>
        <dbReference type="ARBA" id="ARBA00022763"/>
    </source>
</evidence>
<dbReference type="Pfam" id="PF03119">
    <property type="entry name" value="DNA_ligase_ZBD"/>
    <property type="match status" value="1"/>
</dbReference>
<comment type="cofactor">
    <cofactor evidence="14">
        <name>Mg(2+)</name>
        <dbReference type="ChEBI" id="CHEBI:18420"/>
    </cofactor>
    <cofactor evidence="14">
        <name>Mn(2+)</name>
        <dbReference type="ChEBI" id="CHEBI:29035"/>
    </cofactor>
</comment>
<feature type="binding site" evidence="14">
    <location>
        <position position="139"/>
    </location>
    <ligand>
        <name>NAD(+)</name>
        <dbReference type="ChEBI" id="CHEBI:57540"/>
    </ligand>
</feature>
<reference evidence="17 18" key="1">
    <citation type="submission" date="2017-05" db="EMBL/GenBank/DDBJ databases">
        <title>Thiocyanate degradation by Thiohalobacter thiocyanaticus FOKN1.</title>
        <authorList>
            <person name="Oshiki M."/>
            <person name="Fukushima T."/>
            <person name="Kawano S."/>
            <person name="Nakagawa J."/>
        </authorList>
    </citation>
    <scope>NUCLEOTIDE SEQUENCE [LARGE SCALE GENOMIC DNA]</scope>
    <source>
        <strain evidence="17 18">FOKN1</strain>
    </source>
</reference>
<evidence type="ECO:0000256" key="14">
    <source>
        <dbReference type="HAMAP-Rule" id="MF_01588"/>
    </source>
</evidence>
<dbReference type="InterPro" id="IPR001679">
    <property type="entry name" value="DNA_ligase"/>
</dbReference>
<dbReference type="InterPro" id="IPR013839">
    <property type="entry name" value="DNAligase_adenylation"/>
</dbReference>
<dbReference type="EC" id="6.5.1.2" evidence="2 14"/>
<dbReference type="Pfam" id="PF01653">
    <property type="entry name" value="DNA_ligase_aden"/>
    <property type="match status" value="1"/>
</dbReference>
<feature type="binding site" evidence="14">
    <location>
        <position position="293"/>
    </location>
    <ligand>
        <name>NAD(+)</name>
        <dbReference type="ChEBI" id="CHEBI:57540"/>
    </ligand>
</feature>
<dbReference type="SUPFAM" id="SSF52113">
    <property type="entry name" value="BRCT domain"/>
    <property type="match status" value="1"/>
</dbReference>
<dbReference type="KEGG" id="ttc:FOKN1_1769"/>
<comment type="function">
    <text evidence="1 14">DNA ligase that catalyzes the formation of phosphodiester linkages between 5'-phosphoryl and 3'-hydroxyl groups in double-stranded DNA using NAD as a coenzyme and as the energy source for the reaction. It is essential for DNA replication and repair of damaged DNA.</text>
</comment>
<dbReference type="Gene3D" id="6.20.10.30">
    <property type="match status" value="1"/>
</dbReference>
<dbReference type="SUPFAM" id="SSF50249">
    <property type="entry name" value="Nucleic acid-binding proteins"/>
    <property type="match status" value="1"/>
</dbReference>
<dbReference type="OrthoDB" id="9759736at2"/>
<dbReference type="InterPro" id="IPR004149">
    <property type="entry name" value="Znf_DNAligase_C4"/>
</dbReference>
<dbReference type="GO" id="GO:0006281">
    <property type="term" value="P:DNA repair"/>
    <property type="evidence" value="ECO:0007669"/>
    <property type="project" value="UniProtKB-KW"/>
</dbReference>
<dbReference type="SMART" id="SM00532">
    <property type="entry name" value="LIGANc"/>
    <property type="match status" value="1"/>
</dbReference>
<evidence type="ECO:0000256" key="6">
    <source>
        <dbReference type="ARBA" id="ARBA00022723"/>
    </source>
</evidence>
<evidence type="ECO:0000256" key="10">
    <source>
        <dbReference type="ARBA" id="ARBA00023027"/>
    </source>
</evidence>
<dbReference type="RefSeq" id="WP_096366277.1">
    <property type="nucleotide sequence ID" value="NZ_AP018052.1"/>
</dbReference>
<dbReference type="GO" id="GO:0005829">
    <property type="term" value="C:cytosol"/>
    <property type="evidence" value="ECO:0007669"/>
    <property type="project" value="TreeGrafter"/>
</dbReference>
<dbReference type="InterPro" id="IPR041663">
    <property type="entry name" value="DisA/LigA_HHH"/>
</dbReference>
<dbReference type="InterPro" id="IPR003583">
    <property type="entry name" value="Hlx-hairpin-Hlx_DNA-bd_motif"/>
</dbReference>
<dbReference type="InterPro" id="IPR018239">
    <property type="entry name" value="DNA_ligase_AS"/>
</dbReference>
<comment type="catalytic activity">
    <reaction evidence="12 14 15">
        <text>NAD(+) + (deoxyribonucleotide)n-3'-hydroxyl + 5'-phospho-(deoxyribonucleotide)m = (deoxyribonucleotide)n+m + AMP + beta-nicotinamide D-nucleotide.</text>
        <dbReference type="EC" id="6.5.1.2"/>
    </reaction>
</comment>
<dbReference type="InterPro" id="IPR010994">
    <property type="entry name" value="RuvA_2-like"/>
</dbReference>
<comment type="caution">
    <text evidence="14">Lacks conserved residue(s) required for the propagation of feature annotation.</text>
</comment>
<keyword evidence="18" id="KW-1185">Reference proteome</keyword>
<dbReference type="PANTHER" id="PTHR23389:SF9">
    <property type="entry name" value="DNA LIGASE"/>
    <property type="match status" value="1"/>
</dbReference>
<keyword evidence="6 14" id="KW-0479">Metal-binding</keyword>